<name>K5ZH35_9BACT</name>
<dbReference type="PATRIC" id="fig|999419.3.peg.345"/>
<dbReference type="AlphaFoldDB" id="K5ZH35"/>
<dbReference type="RefSeq" id="WP_008154360.1">
    <property type="nucleotide sequence ID" value="NZ_JH976465.1"/>
</dbReference>
<dbReference type="HOGENOM" id="CLU_108863_0_0_10"/>
<reference evidence="1 2" key="1">
    <citation type="submission" date="2012-02" db="EMBL/GenBank/DDBJ databases">
        <title>The Genome Sequence of Parabacteroides johnsonii CL02T12C29.</title>
        <authorList>
            <consortium name="The Broad Institute Genome Sequencing Platform"/>
            <person name="Earl A."/>
            <person name="Ward D."/>
            <person name="Feldgarden M."/>
            <person name="Gevers D."/>
            <person name="Zitomersky N.L."/>
            <person name="Coyne M.J."/>
            <person name="Comstock L.E."/>
            <person name="Young S.K."/>
            <person name="Zeng Q."/>
            <person name="Gargeya S."/>
            <person name="Fitzgerald M."/>
            <person name="Haas B."/>
            <person name="Abouelleil A."/>
            <person name="Alvarado L."/>
            <person name="Arachchi H.M."/>
            <person name="Berlin A."/>
            <person name="Chapman S.B."/>
            <person name="Gearin G."/>
            <person name="Goldberg J."/>
            <person name="Griggs A."/>
            <person name="Gujja S."/>
            <person name="Hansen M."/>
            <person name="Heiman D."/>
            <person name="Howarth C."/>
            <person name="Larimer J."/>
            <person name="Lui A."/>
            <person name="MacDonald P.J.P."/>
            <person name="McCowen C."/>
            <person name="Montmayeur A."/>
            <person name="Murphy C."/>
            <person name="Neiman D."/>
            <person name="Pearson M."/>
            <person name="Priest M."/>
            <person name="Roberts A."/>
            <person name="Saif S."/>
            <person name="Shea T."/>
            <person name="Sisk P."/>
            <person name="Stolte C."/>
            <person name="Sykes S."/>
            <person name="Wortman J."/>
            <person name="Nusbaum C."/>
            <person name="Birren B."/>
        </authorList>
    </citation>
    <scope>NUCLEOTIDE SEQUENCE [LARGE SCALE GENOMIC DNA]</scope>
    <source>
        <strain evidence="1 2">CL02T12C29</strain>
    </source>
</reference>
<comment type="caution">
    <text evidence="1">The sequence shown here is derived from an EMBL/GenBank/DDBJ whole genome shotgun (WGS) entry which is preliminary data.</text>
</comment>
<evidence type="ECO:0008006" key="3">
    <source>
        <dbReference type="Google" id="ProtNLM"/>
    </source>
</evidence>
<dbReference type="eggNOG" id="ENOG5032XP6">
    <property type="taxonomic scope" value="Bacteria"/>
</dbReference>
<dbReference type="EMBL" id="AGZP01000006">
    <property type="protein sequence ID" value="EKN15009.1"/>
    <property type="molecule type" value="Genomic_DNA"/>
</dbReference>
<organism evidence="1 2">
    <name type="scientific">Parabacteroides johnsonii CL02T12C29</name>
    <dbReference type="NCBI Taxonomy" id="999419"/>
    <lineage>
        <taxon>Bacteria</taxon>
        <taxon>Pseudomonadati</taxon>
        <taxon>Bacteroidota</taxon>
        <taxon>Bacteroidia</taxon>
        <taxon>Bacteroidales</taxon>
        <taxon>Tannerellaceae</taxon>
        <taxon>Parabacteroides</taxon>
    </lineage>
</organism>
<sequence>MKDYRKEEAAFFEALWKDLFQKGILFFTDGIVDPESWEKAKIKCLFLLKEPVGDPNKEDFSLTSFLYNGAKKEEDKTWKNVARWVYSVLTTEEHLPYKTKVKSVGDTPELRKEYLKYITVVNLKKQPGGSTTRTEELKKQFEKYYAEWLPQQLRIYDNADIIVCCGKGIVDCLTMKCVFCETFGESYDEANWRWYEYPGTYKAKIRYYRLKKGLVIIDFWHPSARIAGEKKNNVFKNMVKELIQYHT</sequence>
<proteinExistence type="predicted"/>
<accession>K5ZH35</accession>
<dbReference type="OrthoDB" id="1077068at2"/>
<evidence type="ECO:0000313" key="1">
    <source>
        <dbReference type="EMBL" id="EKN15009.1"/>
    </source>
</evidence>
<protein>
    <recommendedName>
        <fullName evidence="3">Uracil-DNA glycosylase-like domain-containing protein</fullName>
    </recommendedName>
</protein>
<dbReference type="Proteomes" id="UP000001218">
    <property type="component" value="Unassembled WGS sequence"/>
</dbReference>
<evidence type="ECO:0000313" key="2">
    <source>
        <dbReference type="Proteomes" id="UP000001218"/>
    </source>
</evidence>
<gene>
    <name evidence="1" type="ORF">HMPREF1077_00346</name>
</gene>